<evidence type="ECO:0000256" key="1">
    <source>
        <dbReference type="SAM" id="MobiDB-lite"/>
    </source>
</evidence>
<evidence type="ECO:0000313" key="3">
    <source>
        <dbReference type="EMBL" id="GEK80452.1"/>
    </source>
</evidence>
<dbReference type="GO" id="GO:0016787">
    <property type="term" value="F:hydrolase activity"/>
    <property type="evidence" value="ECO:0007669"/>
    <property type="project" value="UniProtKB-KW"/>
</dbReference>
<proteinExistence type="predicted"/>
<dbReference type="RefSeq" id="WP_146794738.1">
    <property type="nucleotide sequence ID" value="NZ_BJUU01000010.1"/>
</dbReference>
<gene>
    <name evidence="3" type="ORF">ABA31_18030</name>
</gene>
<evidence type="ECO:0000313" key="4">
    <source>
        <dbReference type="Proteomes" id="UP000321749"/>
    </source>
</evidence>
<keyword evidence="3" id="KW-0378">Hydrolase</keyword>
<feature type="region of interest" description="Disordered" evidence="1">
    <location>
        <begin position="1"/>
        <end position="21"/>
    </location>
</feature>
<dbReference type="PANTHER" id="PTHR43194:SF5">
    <property type="entry name" value="PIMELOYL-[ACYL-CARRIER PROTEIN] METHYL ESTER ESTERASE"/>
    <property type="match status" value="1"/>
</dbReference>
<name>A0AA87RD19_9MICO</name>
<dbReference type="AlphaFoldDB" id="A0AA87RD19"/>
<feature type="domain" description="AB hydrolase-1" evidence="2">
    <location>
        <begin position="31"/>
        <end position="252"/>
    </location>
</feature>
<comment type="caution">
    <text evidence="3">The sequence shown here is derived from an EMBL/GenBank/DDBJ whole genome shotgun (WGS) entry which is preliminary data.</text>
</comment>
<dbReference type="EMBL" id="BJUU01000010">
    <property type="protein sequence ID" value="GEK80452.1"/>
    <property type="molecule type" value="Genomic_DNA"/>
</dbReference>
<reference evidence="3 4" key="1">
    <citation type="submission" date="2019-07" db="EMBL/GenBank/DDBJ databases">
        <title>Whole genome shotgun sequence of Agrococcus baldri NBRC 103055.</title>
        <authorList>
            <person name="Hosoyama A."/>
            <person name="Uohara A."/>
            <person name="Ohji S."/>
            <person name="Ichikawa N."/>
        </authorList>
    </citation>
    <scope>NUCLEOTIDE SEQUENCE [LARGE SCALE GENOMIC DNA]</scope>
    <source>
        <strain evidence="3 4">NBRC 103055</strain>
    </source>
</reference>
<dbReference type="InterPro" id="IPR029058">
    <property type="entry name" value="AB_hydrolase_fold"/>
</dbReference>
<dbReference type="InterPro" id="IPR050228">
    <property type="entry name" value="Carboxylesterase_BioH"/>
</dbReference>
<dbReference type="SUPFAM" id="SSF53474">
    <property type="entry name" value="alpha/beta-Hydrolases"/>
    <property type="match status" value="1"/>
</dbReference>
<feature type="compositionally biased region" description="Polar residues" evidence="1">
    <location>
        <begin position="1"/>
        <end position="10"/>
    </location>
</feature>
<protein>
    <submittedName>
        <fullName evidence="3">Alpha/beta hydrolase</fullName>
    </submittedName>
</protein>
<dbReference type="Pfam" id="PF12697">
    <property type="entry name" value="Abhydrolase_6"/>
    <property type="match status" value="1"/>
</dbReference>
<dbReference type="Gene3D" id="3.40.50.1820">
    <property type="entry name" value="alpha/beta hydrolase"/>
    <property type="match status" value="1"/>
</dbReference>
<organism evidence="3 4">
    <name type="scientific">Agrococcus baldri</name>
    <dbReference type="NCBI Taxonomy" id="153730"/>
    <lineage>
        <taxon>Bacteria</taxon>
        <taxon>Bacillati</taxon>
        <taxon>Actinomycetota</taxon>
        <taxon>Actinomycetes</taxon>
        <taxon>Micrococcales</taxon>
        <taxon>Microbacteriaceae</taxon>
        <taxon>Agrococcus</taxon>
    </lineage>
</organism>
<keyword evidence="4" id="KW-1185">Reference proteome</keyword>
<dbReference type="PANTHER" id="PTHR43194">
    <property type="entry name" value="HYDROLASE ALPHA/BETA FOLD FAMILY"/>
    <property type="match status" value="1"/>
</dbReference>
<dbReference type="Proteomes" id="UP000321749">
    <property type="component" value="Unassembled WGS sequence"/>
</dbReference>
<feature type="compositionally biased region" description="Basic and acidic residues" evidence="1">
    <location>
        <begin position="11"/>
        <end position="21"/>
    </location>
</feature>
<evidence type="ECO:0000259" key="2">
    <source>
        <dbReference type="Pfam" id="PF12697"/>
    </source>
</evidence>
<dbReference type="InterPro" id="IPR000073">
    <property type="entry name" value="AB_hydrolase_1"/>
</dbReference>
<sequence>MSEQAQTQHTETGEGDRIGFDRFGAEGAPGVVFIAGAGPFRAMDPTTTETARLAAEQGAQTLVYDRLGRGDSQAEGELTLERELAAIAAAIDAVGGSAALVGHSSGCSIALAAADAGLPVTALALWEAPIGQFEGGAAQFEADFLRHLDAGDHEAAQKEYMRDMPPEFLEGAMQDPAWPQIVLGSRSYRADARSLAWAEELPAEERYARITMPVLVMVGRETFPGMRETADVLVAAIPGARFRTMPGAMHEWEPGRMAAAIAELARG</sequence>
<accession>A0AA87RD19</accession>